<dbReference type="Pfam" id="PF08238">
    <property type="entry name" value="Sel1"/>
    <property type="match status" value="3"/>
</dbReference>
<name>A0AAE0BQE5_9CHLO</name>
<organism evidence="2 3">
    <name type="scientific">Cymbomonas tetramitiformis</name>
    <dbReference type="NCBI Taxonomy" id="36881"/>
    <lineage>
        <taxon>Eukaryota</taxon>
        <taxon>Viridiplantae</taxon>
        <taxon>Chlorophyta</taxon>
        <taxon>Pyramimonadophyceae</taxon>
        <taxon>Pyramimonadales</taxon>
        <taxon>Pyramimonadaceae</taxon>
        <taxon>Cymbomonas</taxon>
    </lineage>
</organism>
<feature type="region of interest" description="Disordered" evidence="1">
    <location>
        <begin position="90"/>
        <end position="115"/>
    </location>
</feature>
<protein>
    <submittedName>
        <fullName evidence="2">Uncharacterized protein</fullName>
    </submittedName>
</protein>
<proteinExistence type="predicted"/>
<dbReference type="SUPFAM" id="SSF81901">
    <property type="entry name" value="HCP-like"/>
    <property type="match status" value="1"/>
</dbReference>
<dbReference type="InterPro" id="IPR006597">
    <property type="entry name" value="Sel1-like"/>
</dbReference>
<dbReference type="Proteomes" id="UP001190700">
    <property type="component" value="Unassembled WGS sequence"/>
</dbReference>
<gene>
    <name evidence="2" type="ORF">CYMTET_49934</name>
</gene>
<dbReference type="AlphaFoldDB" id="A0AAE0BQE5"/>
<dbReference type="PANTHER" id="PTHR45011">
    <property type="entry name" value="DAP3-BINDING CELL DEATH ENHANCER 1"/>
    <property type="match status" value="1"/>
</dbReference>
<dbReference type="InterPro" id="IPR011990">
    <property type="entry name" value="TPR-like_helical_dom_sf"/>
</dbReference>
<evidence type="ECO:0000313" key="3">
    <source>
        <dbReference type="Proteomes" id="UP001190700"/>
    </source>
</evidence>
<dbReference type="Gene3D" id="1.25.40.10">
    <property type="entry name" value="Tetratricopeptide repeat domain"/>
    <property type="match status" value="1"/>
</dbReference>
<dbReference type="PANTHER" id="PTHR45011:SF1">
    <property type="entry name" value="DAP3-BINDING CELL DEATH ENHANCER 1"/>
    <property type="match status" value="1"/>
</dbReference>
<accession>A0AAE0BQE5</accession>
<evidence type="ECO:0000313" key="2">
    <source>
        <dbReference type="EMBL" id="KAK3240213.1"/>
    </source>
</evidence>
<reference evidence="2 3" key="1">
    <citation type="journal article" date="2015" name="Genome Biol. Evol.">
        <title>Comparative Genomics of a Bacterivorous Green Alga Reveals Evolutionary Causalities and Consequences of Phago-Mixotrophic Mode of Nutrition.</title>
        <authorList>
            <person name="Burns J.A."/>
            <person name="Paasch A."/>
            <person name="Narechania A."/>
            <person name="Kim E."/>
        </authorList>
    </citation>
    <scope>NUCLEOTIDE SEQUENCE [LARGE SCALE GENOMIC DNA]</scope>
    <source>
        <strain evidence="2 3">PLY_AMNH</strain>
    </source>
</reference>
<evidence type="ECO:0000256" key="1">
    <source>
        <dbReference type="SAM" id="MobiDB-lite"/>
    </source>
</evidence>
<dbReference type="SMART" id="SM00671">
    <property type="entry name" value="SEL1"/>
    <property type="match status" value="2"/>
</dbReference>
<dbReference type="InterPro" id="IPR052748">
    <property type="entry name" value="ISR_Activator"/>
</dbReference>
<keyword evidence="3" id="KW-1185">Reference proteome</keyword>
<sequence length="222" mass="24664">MGPKAATWPWDSFMTEANGEMHVLGSGTCDEDGSHGWIPSAVGSPRARQLTGNMIRECSREATESRHVDGIVRTLEKVIHGMVAALQAAEKMTGGPVEPPSPNKKPPFDSTSKDPHDAVKIYRRAAEQGKAQGQFSLGWCCENGWGMHQDLAAAFKWYNKAASQGHPYAQHKVGKLYESGRGCEKNPEKAEQFLEMARTKSDERTQRFNVRYHHHRYCPPAS</sequence>
<dbReference type="EMBL" id="LGRX02033709">
    <property type="protein sequence ID" value="KAK3240213.1"/>
    <property type="molecule type" value="Genomic_DNA"/>
</dbReference>
<comment type="caution">
    <text evidence="2">The sequence shown here is derived from an EMBL/GenBank/DDBJ whole genome shotgun (WGS) entry which is preliminary data.</text>
</comment>